<keyword evidence="3 7" id="KW-0032">Aminotransferase</keyword>
<dbReference type="EMBL" id="CP024308">
    <property type="protein sequence ID" value="AUX78624.1"/>
    <property type="molecule type" value="Genomic_DNA"/>
</dbReference>
<dbReference type="InterPro" id="IPR005814">
    <property type="entry name" value="Aminotrans_3"/>
</dbReference>
<dbReference type="GO" id="GO:0004015">
    <property type="term" value="F:adenosylmethionine-8-amino-7-oxononanoate transaminase activity"/>
    <property type="evidence" value="ECO:0007669"/>
    <property type="project" value="TreeGrafter"/>
</dbReference>
<dbReference type="InterPro" id="IPR015422">
    <property type="entry name" value="PyrdxlP-dep_Trfase_small"/>
</dbReference>
<evidence type="ECO:0000256" key="5">
    <source>
        <dbReference type="ARBA" id="ARBA00022898"/>
    </source>
</evidence>
<dbReference type="GO" id="GO:0030170">
    <property type="term" value="F:pyridoxal phosphate binding"/>
    <property type="evidence" value="ECO:0007669"/>
    <property type="project" value="InterPro"/>
</dbReference>
<dbReference type="Gene3D" id="3.90.1150.10">
    <property type="entry name" value="Aspartate Aminotransferase, domain 1"/>
    <property type="match status" value="1"/>
</dbReference>
<reference evidence="7 8" key="1">
    <citation type="submission" date="2017-10" db="EMBL/GenBank/DDBJ databases">
        <title>Analysis of the genome sequences of Rhizobium populations associated to common bean (phaseolus vulgaris).</title>
        <authorList>
            <person name="Bustos P."/>
            <person name="Santamaria R.I."/>
            <person name="Miranda-Sanchez F."/>
            <person name="Perez-Carrascal O."/>
            <person name="Juarez S."/>
            <person name="Lozano L."/>
            <person name="Martinez-Flores I."/>
            <person name="Vinuesa P."/>
            <person name="Martinez-Romero E."/>
            <person name="Cevallos M.A."/>
            <person name="Romero D."/>
            <person name="Davila G."/>
            <person name="Gonzalez V."/>
        </authorList>
    </citation>
    <scope>NUCLEOTIDE SEQUENCE [LARGE SCALE GENOMIC DNA]</scope>
    <source>
        <strain evidence="7 8">NXT3</strain>
        <plasmid evidence="8">Plasmid psfrenxt3a</plasmid>
    </source>
</reference>
<proteinExistence type="inferred from homology"/>
<gene>
    <name evidence="7" type="ORF">NXT3_PA00337</name>
</gene>
<keyword evidence="4 7" id="KW-0808">Transferase</keyword>
<dbReference type="GO" id="GO:0009448">
    <property type="term" value="P:gamma-aminobutyric acid metabolic process"/>
    <property type="evidence" value="ECO:0007669"/>
    <property type="project" value="TreeGrafter"/>
</dbReference>
<protein>
    <submittedName>
        <fullName evidence="7">Aminotransferase family protein</fullName>
    </submittedName>
</protein>
<evidence type="ECO:0000256" key="1">
    <source>
        <dbReference type="ARBA" id="ARBA00001933"/>
    </source>
</evidence>
<dbReference type="PIRSF" id="PIRSF000521">
    <property type="entry name" value="Transaminase_4ab_Lys_Orn"/>
    <property type="match status" value="1"/>
</dbReference>
<dbReference type="NCBIfam" id="NF005682">
    <property type="entry name" value="PRK07480.1"/>
    <property type="match status" value="1"/>
</dbReference>
<name>A0A2L0HB15_RHIFR</name>
<dbReference type="AlphaFoldDB" id="A0A2L0HB15"/>
<dbReference type="Gene3D" id="3.40.640.10">
    <property type="entry name" value="Type I PLP-dependent aspartate aminotransferase-like (Major domain)"/>
    <property type="match status" value="1"/>
</dbReference>
<dbReference type="InterPro" id="IPR015424">
    <property type="entry name" value="PyrdxlP-dep_Trfase"/>
</dbReference>
<dbReference type="RefSeq" id="WP_104840282.1">
    <property type="nucleotide sequence ID" value="NZ_CP024308.1"/>
</dbReference>
<dbReference type="PANTHER" id="PTHR42684:SF3">
    <property type="entry name" value="ADENOSYLMETHIONINE-8-AMINO-7-OXONONANOATE AMINOTRANSFERASE"/>
    <property type="match status" value="1"/>
</dbReference>
<dbReference type="CDD" id="cd00610">
    <property type="entry name" value="OAT_like"/>
    <property type="match status" value="1"/>
</dbReference>
<accession>A0A2L0HB15</accession>
<comment type="cofactor">
    <cofactor evidence="1">
        <name>pyridoxal 5'-phosphate</name>
        <dbReference type="ChEBI" id="CHEBI:597326"/>
    </cofactor>
</comment>
<dbReference type="SUPFAM" id="SSF53383">
    <property type="entry name" value="PLP-dependent transferases"/>
    <property type="match status" value="1"/>
</dbReference>
<geneLocation type="plasmid" evidence="8">
    <name>psfrenxt3a</name>
</geneLocation>
<evidence type="ECO:0000256" key="3">
    <source>
        <dbReference type="ARBA" id="ARBA00022576"/>
    </source>
</evidence>
<dbReference type="GO" id="GO:0009102">
    <property type="term" value="P:biotin biosynthetic process"/>
    <property type="evidence" value="ECO:0007669"/>
    <property type="project" value="TreeGrafter"/>
</dbReference>
<organism evidence="7 8">
    <name type="scientific">Rhizobium fredii</name>
    <name type="common">Sinorhizobium fredii</name>
    <dbReference type="NCBI Taxonomy" id="380"/>
    <lineage>
        <taxon>Bacteria</taxon>
        <taxon>Pseudomonadati</taxon>
        <taxon>Pseudomonadota</taxon>
        <taxon>Alphaproteobacteria</taxon>
        <taxon>Hyphomicrobiales</taxon>
        <taxon>Rhizobiaceae</taxon>
        <taxon>Sinorhizobium/Ensifer group</taxon>
        <taxon>Sinorhizobium</taxon>
    </lineage>
</organism>
<dbReference type="PANTHER" id="PTHR42684">
    <property type="entry name" value="ADENOSYLMETHIONINE-8-AMINO-7-OXONONANOATE AMINOTRANSFERASE"/>
    <property type="match status" value="1"/>
</dbReference>
<keyword evidence="5 6" id="KW-0663">Pyridoxal phosphate</keyword>
<dbReference type="Proteomes" id="UP000239340">
    <property type="component" value="Plasmid pSfreNXT3a"/>
</dbReference>
<evidence type="ECO:0000256" key="6">
    <source>
        <dbReference type="RuleBase" id="RU003560"/>
    </source>
</evidence>
<dbReference type="InterPro" id="IPR049704">
    <property type="entry name" value="Aminotrans_3_PPA_site"/>
</dbReference>
<dbReference type="FunFam" id="3.40.640.10:FF:000014">
    <property type="entry name" value="Adenosylmethionine-8-amino-7-oxononanoate aminotransferase, probable"/>
    <property type="match status" value="1"/>
</dbReference>
<comment type="similarity">
    <text evidence="2 6">Belongs to the class-III pyridoxal-phosphate-dependent aminotransferase family.</text>
</comment>
<evidence type="ECO:0000256" key="2">
    <source>
        <dbReference type="ARBA" id="ARBA00008954"/>
    </source>
</evidence>
<dbReference type="Pfam" id="PF00202">
    <property type="entry name" value="Aminotran_3"/>
    <property type="match status" value="1"/>
</dbReference>
<dbReference type="PROSITE" id="PS00600">
    <property type="entry name" value="AA_TRANSFER_CLASS_3"/>
    <property type="match status" value="1"/>
</dbReference>
<sequence>MTILLNSLEARDAAFVLHPYTNASQHLQHGPLVISGGEGIYIVDRDGNKYIEGLGGLFCASLGFSEQRLVDAAMRQMQELPFYHSFGGKSHETAIELAERLIRLAPVPMSKVFFANSGSEANDTALKLVWYYHNAIGKPEKKKVISRWRAYHGVTIASASLTGLPNNHRDFDLPIGGVLHTDCPEYYRYGLSGETEEEFATRCAASLENLILAEGPDTIGAFFAEPLMASGGCIVPPPTYYDKIQAVLRKYDILLIADEVICGFGRLGTMFGSESFGMQPDMISMAKQLSAAYQPISALMINEKVHAAIVAESEKIGTFGHGFTYSGHPVATAVALETLKIYEERDIVGHVQNVAPLFQRRLRALAEHPLVGNARGRGLIGTLELVRNKETKEPFNPANGVAIHAGKRAQAHGVVTRAIGDNYSLCPPLIITETQINDMFDRSEKALDDTYAWARASNLYS</sequence>
<evidence type="ECO:0000256" key="4">
    <source>
        <dbReference type="ARBA" id="ARBA00022679"/>
    </source>
</evidence>
<evidence type="ECO:0000313" key="7">
    <source>
        <dbReference type="EMBL" id="AUX78624.1"/>
    </source>
</evidence>
<dbReference type="InterPro" id="IPR015421">
    <property type="entry name" value="PyrdxlP-dep_Trfase_major"/>
</dbReference>
<evidence type="ECO:0000313" key="8">
    <source>
        <dbReference type="Proteomes" id="UP000239340"/>
    </source>
</evidence>
<dbReference type="NCBIfam" id="NF004767">
    <property type="entry name" value="PRK06105.1"/>
    <property type="match status" value="1"/>
</dbReference>
<keyword evidence="7" id="KW-0614">Plasmid</keyword>